<evidence type="ECO:0000313" key="3">
    <source>
        <dbReference type="EMBL" id="OAH12893.1"/>
    </source>
</evidence>
<protein>
    <submittedName>
        <fullName evidence="3">Uncharacterized protein</fullName>
    </submittedName>
</protein>
<dbReference type="STRING" id="1716141.STSP_37650"/>
<sequence length="254" mass="25749">MTPQYPIRQYPIRRRLPLRGLGVLGLLLAVLGGLLGTAGPAQAVGYRYWSFWERDGGGWTYATQGPSFLRPEDGTVQGFRFAVSEDSQDSTKPRGDAGFAAICAGTPAKDGTKRVALVLDFGTSDDAPDGETPPKPRTACARVAEDATTADALAAVAGPLRYDGNALLCAIAGYPQTGCGEQVSSGSSGSSRSSGSSGSGERPATSPAADPTSTSASGGAEGDDSGPSLGLAAGLAAVALLGAAAVWQARRRRG</sequence>
<dbReference type="AlphaFoldDB" id="A0A177HPR7"/>
<organism evidence="3 4">
    <name type="scientific">Streptomyces jeddahensis</name>
    <dbReference type="NCBI Taxonomy" id="1716141"/>
    <lineage>
        <taxon>Bacteria</taxon>
        <taxon>Bacillati</taxon>
        <taxon>Actinomycetota</taxon>
        <taxon>Actinomycetes</taxon>
        <taxon>Kitasatosporales</taxon>
        <taxon>Streptomycetaceae</taxon>
        <taxon>Streptomyces</taxon>
    </lineage>
</organism>
<evidence type="ECO:0000313" key="4">
    <source>
        <dbReference type="Proteomes" id="UP000077381"/>
    </source>
</evidence>
<reference evidence="3 4" key="1">
    <citation type="submission" date="2015-12" db="EMBL/GenBank/DDBJ databases">
        <title>Genome sequence of Streptomyces sp. G25.</title>
        <authorList>
            <person name="Poehlein A."/>
            <person name="Roettig A."/>
            <person name="Hiessl S."/>
            <person name="Hauschild P."/>
            <person name="Schauer J."/>
            <person name="Madkour M.H."/>
            <person name="Al-Ansari A.M."/>
            <person name="Almakishah N.H."/>
            <person name="Steinbuechel A."/>
            <person name="Daniel R."/>
        </authorList>
    </citation>
    <scope>NUCLEOTIDE SEQUENCE [LARGE SCALE GENOMIC DNA]</scope>
    <source>
        <strain evidence="4">G25(2015)</strain>
    </source>
</reference>
<dbReference type="InterPro" id="IPR047703">
    <property type="entry name" value="SCO2322-like"/>
</dbReference>
<keyword evidence="2" id="KW-1133">Transmembrane helix</keyword>
<dbReference type="NCBIfam" id="NF040672">
    <property type="entry name" value="SCO2322_fam"/>
    <property type="match status" value="1"/>
</dbReference>
<dbReference type="PATRIC" id="fig|1716141.3.peg.3956"/>
<comment type="caution">
    <text evidence="3">The sequence shown here is derived from an EMBL/GenBank/DDBJ whole genome shotgun (WGS) entry which is preliminary data.</text>
</comment>
<keyword evidence="2" id="KW-0472">Membrane</keyword>
<feature type="region of interest" description="Disordered" evidence="1">
    <location>
        <begin position="180"/>
        <end position="228"/>
    </location>
</feature>
<proteinExistence type="predicted"/>
<dbReference type="NCBIfam" id="NF040681">
    <property type="entry name" value="GPS-CTERM"/>
    <property type="match status" value="1"/>
</dbReference>
<dbReference type="Proteomes" id="UP000077381">
    <property type="component" value="Unassembled WGS sequence"/>
</dbReference>
<accession>A0A177HPR7</accession>
<dbReference type="InterPro" id="IPR047704">
    <property type="entry name" value="GPS-CTERM"/>
</dbReference>
<gene>
    <name evidence="3" type="ORF">STSP_37650</name>
</gene>
<evidence type="ECO:0000256" key="2">
    <source>
        <dbReference type="SAM" id="Phobius"/>
    </source>
</evidence>
<feature type="transmembrane region" description="Helical" evidence="2">
    <location>
        <begin position="229"/>
        <end position="247"/>
    </location>
</feature>
<keyword evidence="4" id="KW-1185">Reference proteome</keyword>
<dbReference type="EMBL" id="LOHS01000085">
    <property type="protein sequence ID" value="OAH12893.1"/>
    <property type="molecule type" value="Genomic_DNA"/>
</dbReference>
<feature type="compositionally biased region" description="Low complexity" evidence="1">
    <location>
        <begin position="184"/>
        <end position="218"/>
    </location>
</feature>
<evidence type="ECO:0000256" key="1">
    <source>
        <dbReference type="SAM" id="MobiDB-lite"/>
    </source>
</evidence>
<dbReference type="RefSeq" id="WP_408646323.1">
    <property type="nucleotide sequence ID" value="NZ_LOHS01000085.1"/>
</dbReference>
<name>A0A177HPR7_9ACTN</name>
<keyword evidence="2" id="KW-0812">Transmembrane</keyword>